<name>A0A934KDC8_9BACT</name>
<dbReference type="RefSeq" id="WP_338205387.1">
    <property type="nucleotide sequence ID" value="NZ_JAEKNR010000239.1"/>
</dbReference>
<accession>A0A934KDC8</accession>
<dbReference type="SUPFAM" id="SSF56801">
    <property type="entry name" value="Acetyl-CoA synthetase-like"/>
    <property type="match status" value="1"/>
</dbReference>
<dbReference type="Gene3D" id="2.30.38.10">
    <property type="entry name" value="Luciferase, Domain 3"/>
    <property type="match status" value="1"/>
</dbReference>
<dbReference type="EMBL" id="JAEKNR010000239">
    <property type="protein sequence ID" value="MBJ7601231.1"/>
    <property type="molecule type" value="Genomic_DNA"/>
</dbReference>
<keyword evidence="2" id="KW-1185">Reference proteome</keyword>
<reference evidence="1" key="1">
    <citation type="submission" date="2020-10" db="EMBL/GenBank/DDBJ databases">
        <title>Ca. Dormibacterota MAGs.</title>
        <authorList>
            <person name="Montgomery K."/>
        </authorList>
    </citation>
    <scope>NUCLEOTIDE SEQUENCE [LARGE SCALE GENOMIC DNA]</scope>
    <source>
        <strain evidence="1">SC8812_S17_10</strain>
    </source>
</reference>
<protein>
    <submittedName>
        <fullName evidence="1">Uncharacterized protein</fullName>
    </submittedName>
</protein>
<proteinExistence type="predicted"/>
<dbReference type="Proteomes" id="UP000612893">
    <property type="component" value="Unassembled WGS sequence"/>
</dbReference>
<dbReference type="AlphaFoldDB" id="A0A934KDC8"/>
<comment type="caution">
    <text evidence="1">The sequence shown here is derived from an EMBL/GenBank/DDBJ whole genome shotgun (WGS) entry which is preliminary data.</text>
</comment>
<evidence type="ECO:0000313" key="2">
    <source>
        <dbReference type="Proteomes" id="UP000612893"/>
    </source>
</evidence>
<gene>
    <name evidence="1" type="ORF">JF922_24555</name>
</gene>
<sequence length="55" mass="5823">MERGIIHLTLPRDRRTARTADGWLVTGDAGHLDEDGFLHVAGGAAAVIGVRELAS</sequence>
<evidence type="ECO:0000313" key="1">
    <source>
        <dbReference type="EMBL" id="MBJ7601231.1"/>
    </source>
</evidence>
<organism evidence="1 2">
    <name type="scientific">Candidatus Nephthysia bennettiae</name>
    <dbReference type="NCBI Taxonomy" id="3127016"/>
    <lineage>
        <taxon>Bacteria</taxon>
        <taxon>Bacillati</taxon>
        <taxon>Candidatus Dormiibacterota</taxon>
        <taxon>Candidatus Dormibacteria</taxon>
        <taxon>Candidatus Dormibacterales</taxon>
        <taxon>Candidatus Dormibacteraceae</taxon>
        <taxon>Candidatus Nephthysia</taxon>
    </lineage>
</organism>